<evidence type="ECO:0000313" key="2">
    <source>
        <dbReference type="EMBL" id="CAD9118153.1"/>
    </source>
</evidence>
<accession>A0A7S1M028</accession>
<organism evidence="2">
    <name type="scientific">Neobodo designis</name>
    <name type="common">Flagellated protozoan</name>
    <name type="synonym">Bodo designis</name>
    <dbReference type="NCBI Taxonomy" id="312471"/>
    <lineage>
        <taxon>Eukaryota</taxon>
        <taxon>Discoba</taxon>
        <taxon>Euglenozoa</taxon>
        <taxon>Kinetoplastea</taxon>
        <taxon>Metakinetoplastina</taxon>
        <taxon>Neobodonida</taxon>
        <taxon>Neobodo</taxon>
    </lineage>
</organism>
<gene>
    <name evidence="2" type="ORF">NDES1114_LOCUS15869</name>
</gene>
<dbReference type="EMBL" id="HBGF01023989">
    <property type="protein sequence ID" value="CAD9118153.1"/>
    <property type="molecule type" value="Transcribed_RNA"/>
</dbReference>
<dbReference type="AlphaFoldDB" id="A0A7S1M028"/>
<proteinExistence type="predicted"/>
<feature type="compositionally biased region" description="Low complexity" evidence="1">
    <location>
        <begin position="160"/>
        <end position="200"/>
    </location>
</feature>
<reference evidence="2" key="1">
    <citation type="submission" date="2021-01" db="EMBL/GenBank/DDBJ databases">
        <authorList>
            <person name="Corre E."/>
            <person name="Pelletier E."/>
            <person name="Niang G."/>
            <person name="Scheremetjew M."/>
            <person name="Finn R."/>
            <person name="Kale V."/>
            <person name="Holt S."/>
            <person name="Cochrane G."/>
            <person name="Meng A."/>
            <person name="Brown T."/>
            <person name="Cohen L."/>
        </authorList>
    </citation>
    <scope>NUCLEOTIDE SEQUENCE</scope>
    <source>
        <strain evidence="2">CCAP 1951/1</strain>
    </source>
</reference>
<evidence type="ECO:0000256" key="1">
    <source>
        <dbReference type="SAM" id="MobiDB-lite"/>
    </source>
</evidence>
<feature type="compositionally biased region" description="Polar residues" evidence="1">
    <location>
        <begin position="136"/>
        <end position="146"/>
    </location>
</feature>
<feature type="region of interest" description="Disordered" evidence="1">
    <location>
        <begin position="130"/>
        <end position="211"/>
    </location>
</feature>
<sequence>MRSANAVIKCVYDTIAAQPDNLEAHGSQRALEELRLHEASRGDSSSGVEGTFRASAAFPFRYVPPVDFLPEEFVEAHAELLAIIDGFAQVFHRHHVGGTQTNVNDAARECSFLRSRVSLLEAQLRSAKKEIAASGTRENLTASAPSESRPFPRRGQPAFPSDSSHASSDADADLTTAPSSPAQRKQRDAAAAAARRSAVPAGGGDAEAQRARRLQEWRIRRAEVHRQEAAARPRELIRPPGVSDSWHAIINE</sequence>
<protein>
    <submittedName>
        <fullName evidence="2">Uncharacterized protein</fullName>
    </submittedName>
</protein>
<name>A0A7S1M028_NEODS</name>